<dbReference type="PANTHER" id="PTHR12403">
    <property type="entry name" value="TRAFFICKING PROTEIN PARTICLE COMPLEX SUBUNIT 2"/>
    <property type="match status" value="1"/>
</dbReference>
<dbReference type="CDD" id="cd14854">
    <property type="entry name" value="TRAPPC2L"/>
    <property type="match status" value="1"/>
</dbReference>
<dbReference type="EMBL" id="JANTQA010000072">
    <property type="protein sequence ID" value="KAJ3424269.1"/>
    <property type="molecule type" value="Genomic_DNA"/>
</dbReference>
<accession>A0AAV7Y9T6</accession>
<dbReference type="InterPro" id="IPR006722">
    <property type="entry name" value="Sedlin"/>
</dbReference>
<dbReference type="InterPro" id="IPR011012">
    <property type="entry name" value="Longin-like_dom_sf"/>
</dbReference>
<dbReference type="Pfam" id="PF04628">
    <property type="entry name" value="Sedlin_N"/>
    <property type="match status" value="1"/>
</dbReference>
<dbReference type="Gene3D" id="3.30.450.70">
    <property type="match status" value="1"/>
</dbReference>
<sequence>MKIVSISILGKKNNPLYVYVSNEENKRKFEYIIHTSLDFFEEKVPLISPLSKKSTQNQNDMYLGHLFPTEDYKVYGYLTNTNYKLVCIIDDSEIKEQEMKTLLNNLHTILVDTICNPFYITDEPITSKTFHLKILDLIGKK</sequence>
<evidence type="ECO:0000256" key="2">
    <source>
        <dbReference type="ARBA" id="ARBA00024408"/>
    </source>
</evidence>
<dbReference type="SUPFAM" id="SSF64356">
    <property type="entry name" value="SNARE-like"/>
    <property type="match status" value="1"/>
</dbReference>
<reference evidence="3" key="1">
    <citation type="submission" date="2022-08" db="EMBL/GenBank/DDBJ databases">
        <title>Novel sulphate-reducing endosymbionts in the free-living metamonad Anaeramoeba.</title>
        <authorList>
            <person name="Jerlstrom-Hultqvist J."/>
            <person name="Cepicka I."/>
            <person name="Gallot-Lavallee L."/>
            <person name="Salas-Leiva D."/>
            <person name="Curtis B.A."/>
            <person name="Zahonova K."/>
            <person name="Pipaliya S."/>
            <person name="Dacks J."/>
            <person name="Roger A.J."/>
        </authorList>
    </citation>
    <scope>NUCLEOTIDE SEQUENCE</scope>
    <source>
        <strain evidence="3">Busselton2</strain>
    </source>
</reference>
<protein>
    <recommendedName>
        <fullName evidence="2">Trafficking protein particle complex subunit 2-like protein</fullName>
    </recommendedName>
</protein>
<evidence type="ECO:0000313" key="3">
    <source>
        <dbReference type="EMBL" id="KAJ3424269.1"/>
    </source>
</evidence>
<organism evidence="3 4">
    <name type="scientific">Anaeramoeba flamelloides</name>
    <dbReference type="NCBI Taxonomy" id="1746091"/>
    <lineage>
        <taxon>Eukaryota</taxon>
        <taxon>Metamonada</taxon>
        <taxon>Anaeramoebidae</taxon>
        <taxon>Anaeramoeba</taxon>
    </lineage>
</organism>
<dbReference type="GO" id="GO:0006888">
    <property type="term" value="P:endoplasmic reticulum to Golgi vesicle-mediated transport"/>
    <property type="evidence" value="ECO:0007669"/>
    <property type="project" value="InterPro"/>
</dbReference>
<proteinExistence type="inferred from homology"/>
<dbReference type="InterPro" id="IPR044760">
    <property type="entry name" value="TRAPPC2L"/>
</dbReference>
<comment type="caution">
    <text evidence="3">The sequence shown here is derived from an EMBL/GenBank/DDBJ whole genome shotgun (WGS) entry which is preliminary data.</text>
</comment>
<dbReference type="GO" id="GO:0005737">
    <property type="term" value="C:cytoplasm"/>
    <property type="evidence" value="ECO:0007669"/>
    <property type="project" value="GOC"/>
</dbReference>
<gene>
    <name evidence="3" type="ORF">M0812_28986</name>
</gene>
<comment type="similarity">
    <text evidence="1">Belongs to the TRAPP small subunits family. Sedlin subfamily.</text>
</comment>
<dbReference type="AlphaFoldDB" id="A0AAV7Y9T6"/>
<evidence type="ECO:0000256" key="1">
    <source>
        <dbReference type="ARBA" id="ARBA00006626"/>
    </source>
</evidence>
<dbReference type="Proteomes" id="UP001146793">
    <property type="component" value="Unassembled WGS sequence"/>
</dbReference>
<evidence type="ECO:0000313" key="4">
    <source>
        <dbReference type="Proteomes" id="UP001146793"/>
    </source>
</evidence>
<name>A0AAV7Y9T6_9EUKA</name>